<keyword evidence="2" id="KW-0223">Dioxygenase</keyword>
<dbReference type="Pfam" id="PF05721">
    <property type="entry name" value="PhyH"/>
    <property type="match status" value="1"/>
</dbReference>
<dbReference type="GO" id="GO:0005506">
    <property type="term" value="F:iron ion binding"/>
    <property type="evidence" value="ECO:0007669"/>
    <property type="project" value="UniProtKB-ARBA"/>
</dbReference>
<dbReference type="Proteomes" id="UP000184096">
    <property type="component" value="Chromosome I"/>
</dbReference>
<dbReference type="AlphaFoldDB" id="A0A1M7U9B4"/>
<sequence length="279" mass="30855">MGSGLTQQQIDFFQTSGYLFPLNAISSTEAATLRGRIETYEAQSGEEVNKRLKIKAHLAFPWMCELARHPAIVEAVQSLIGSDVLLFGSSAFAKNARDIRFVSWHQDSAYYGLDPHDCVTAWIALSPATSESGCLRVLPGSHRGPDLVHEETYDANNLLARGQSLQGIDDNLAVEMPLEPGQFSLHHERTAHDSLPNRSDDRRIGVAFFYMAAHVRSTLGPRSAMPVAGVDAYGHWSRDPEPRTDLDPVSMEYLDSIWARYRDQAATIQAARRADQSAA</sequence>
<dbReference type="RefSeq" id="WP_072820372.1">
    <property type="nucleotide sequence ID" value="NZ_LT670849.1"/>
</dbReference>
<dbReference type="PANTHER" id="PTHR20883">
    <property type="entry name" value="PHYTANOYL-COA DIOXYGENASE DOMAIN CONTAINING 1"/>
    <property type="match status" value="1"/>
</dbReference>
<organism evidence="2 3">
    <name type="scientific">Bradyrhizobium erythrophlei</name>
    <dbReference type="NCBI Taxonomy" id="1437360"/>
    <lineage>
        <taxon>Bacteria</taxon>
        <taxon>Pseudomonadati</taxon>
        <taxon>Pseudomonadota</taxon>
        <taxon>Alphaproteobacteria</taxon>
        <taxon>Hyphomicrobiales</taxon>
        <taxon>Nitrobacteraceae</taxon>
        <taxon>Bradyrhizobium</taxon>
    </lineage>
</organism>
<dbReference type="InterPro" id="IPR008775">
    <property type="entry name" value="Phytyl_CoA_dOase-like"/>
</dbReference>
<evidence type="ECO:0000256" key="1">
    <source>
        <dbReference type="ARBA" id="ARBA00001954"/>
    </source>
</evidence>
<dbReference type="GO" id="GO:0016706">
    <property type="term" value="F:2-oxoglutarate-dependent dioxygenase activity"/>
    <property type="evidence" value="ECO:0007669"/>
    <property type="project" value="UniProtKB-ARBA"/>
</dbReference>
<gene>
    <name evidence="2" type="ORF">SAMN05444170_4033</name>
</gene>
<comment type="cofactor">
    <cofactor evidence="1">
        <name>Fe(2+)</name>
        <dbReference type="ChEBI" id="CHEBI:29033"/>
    </cofactor>
</comment>
<reference evidence="3" key="1">
    <citation type="submission" date="2016-11" db="EMBL/GenBank/DDBJ databases">
        <authorList>
            <person name="Varghese N."/>
            <person name="Submissions S."/>
        </authorList>
    </citation>
    <scope>NUCLEOTIDE SEQUENCE [LARGE SCALE GENOMIC DNA]</scope>
    <source>
        <strain evidence="3">GAS401</strain>
    </source>
</reference>
<dbReference type="SUPFAM" id="SSF51197">
    <property type="entry name" value="Clavaminate synthase-like"/>
    <property type="match status" value="1"/>
</dbReference>
<keyword evidence="3" id="KW-1185">Reference proteome</keyword>
<dbReference type="PANTHER" id="PTHR20883:SF48">
    <property type="entry name" value="ECTOINE DIOXYGENASE"/>
    <property type="match status" value="1"/>
</dbReference>
<dbReference type="OrthoDB" id="2553118at2"/>
<protein>
    <submittedName>
        <fullName evidence="2">Phytanoyl-CoA dioxygenase (PhyH)</fullName>
    </submittedName>
</protein>
<dbReference type="Gene3D" id="2.60.120.620">
    <property type="entry name" value="q2cbj1_9rhob like domain"/>
    <property type="match status" value="1"/>
</dbReference>
<evidence type="ECO:0000313" key="3">
    <source>
        <dbReference type="Proteomes" id="UP000184096"/>
    </source>
</evidence>
<dbReference type="EMBL" id="LT670849">
    <property type="protein sequence ID" value="SHN79477.1"/>
    <property type="molecule type" value="Genomic_DNA"/>
</dbReference>
<name>A0A1M7U9B4_9BRAD</name>
<accession>A0A1M7U9B4</accession>
<proteinExistence type="predicted"/>
<keyword evidence="2" id="KW-0560">Oxidoreductase</keyword>
<evidence type="ECO:0000313" key="2">
    <source>
        <dbReference type="EMBL" id="SHN79477.1"/>
    </source>
</evidence>